<dbReference type="Pfam" id="PF00098">
    <property type="entry name" value="zf-CCHC"/>
    <property type="match status" value="1"/>
</dbReference>
<dbReference type="EMBL" id="BX548155">
    <property type="protein sequence ID" value="CAE01490.1"/>
    <property type="molecule type" value="Genomic_DNA"/>
</dbReference>
<keyword evidence="1" id="KW-0479">Metal-binding</keyword>
<feature type="compositionally biased region" description="Basic residues" evidence="2">
    <location>
        <begin position="212"/>
        <end position="225"/>
    </location>
</feature>
<accession>Q7XTH7</accession>
<dbReference type="InterPro" id="IPR012337">
    <property type="entry name" value="RNaseH-like_sf"/>
</dbReference>
<dbReference type="InterPro" id="IPR001584">
    <property type="entry name" value="Integrase_cat-core"/>
</dbReference>
<organism evidence="5 6">
    <name type="scientific">Oryza sativa subsp. japonica</name>
    <name type="common">Rice</name>
    <dbReference type="NCBI Taxonomy" id="39947"/>
    <lineage>
        <taxon>Eukaryota</taxon>
        <taxon>Viridiplantae</taxon>
        <taxon>Streptophyta</taxon>
        <taxon>Embryophyta</taxon>
        <taxon>Tracheophyta</taxon>
        <taxon>Spermatophyta</taxon>
        <taxon>Magnoliopsida</taxon>
        <taxon>Liliopsida</taxon>
        <taxon>Poales</taxon>
        <taxon>Poaceae</taxon>
        <taxon>BOP clade</taxon>
        <taxon>Oryzoideae</taxon>
        <taxon>Oryzeae</taxon>
        <taxon>Oryzinae</taxon>
        <taxon>Oryza</taxon>
        <taxon>Oryza sativa</taxon>
    </lineage>
</organism>
<dbReference type="Pfam" id="PF14223">
    <property type="entry name" value="Retrotran_gag_2"/>
    <property type="match status" value="1"/>
</dbReference>
<name>Q7XTH7_ORYSJ</name>
<gene>
    <name evidence="5" type="primary">P0041A24.2</name>
</gene>
<dbReference type="InterPro" id="IPR036397">
    <property type="entry name" value="RNaseH_sf"/>
</dbReference>
<evidence type="ECO:0000256" key="2">
    <source>
        <dbReference type="SAM" id="MobiDB-lite"/>
    </source>
</evidence>
<dbReference type="InterPro" id="IPR043502">
    <property type="entry name" value="DNA/RNA_pol_sf"/>
</dbReference>
<dbReference type="InterPro" id="IPR025724">
    <property type="entry name" value="GAG-pre-integrase_dom"/>
</dbReference>
<dbReference type="Gene3D" id="3.30.420.10">
    <property type="entry name" value="Ribonuclease H-like superfamily/Ribonuclease H"/>
    <property type="match status" value="1"/>
</dbReference>
<feature type="region of interest" description="Disordered" evidence="2">
    <location>
        <begin position="208"/>
        <end position="250"/>
    </location>
</feature>
<dbReference type="Gene3D" id="4.10.60.10">
    <property type="entry name" value="Zinc finger, CCHC-type"/>
    <property type="match status" value="1"/>
</dbReference>
<keyword evidence="1" id="KW-0862">Zinc</keyword>
<dbReference type="InterPro" id="IPR001878">
    <property type="entry name" value="Znf_CCHC"/>
</dbReference>
<dbReference type="PANTHER" id="PTHR33325">
    <property type="entry name" value="ZINC FINGER, CCHC-TYPE-RELATED"/>
    <property type="match status" value="1"/>
</dbReference>
<feature type="region of interest" description="Disordered" evidence="2">
    <location>
        <begin position="760"/>
        <end position="831"/>
    </location>
</feature>
<evidence type="ECO:0000313" key="5">
    <source>
        <dbReference type="EMBL" id="CAE01490.1"/>
    </source>
</evidence>
<dbReference type="SUPFAM" id="SSF53098">
    <property type="entry name" value="Ribonuclease H-like"/>
    <property type="match status" value="1"/>
</dbReference>
<feature type="domain" description="CCHC-type" evidence="3">
    <location>
        <begin position="260"/>
        <end position="274"/>
    </location>
</feature>
<reference evidence="6" key="2">
    <citation type="journal article" date="2008" name="Nucleic Acids Res.">
        <title>The rice annotation project database (RAP-DB): 2008 update.</title>
        <authorList>
            <consortium name="The rice annotation project (RAP)"/>
        </authorList>
    </citation>
    <scope>GENOME REANNOTATION</scope>
    <source>
        <strain evidence="6">cv. Nipponbare</strain>
    </source>
</reference>
<dbReference type="Proteomes" id="UP000000763">
    <property type="component" value="Chromosome 4"/>
</dbReference>
<feature type="compositionally biased region" description="Basic and acidic residues" evidence="2">
    <location>
        <begin position="812"/>
        <end position="826"/>
    </location>
</feature>
<dbReference type="PROSITE" id="PS50158">
    <property type="entry name" value="ZF_CCHC"/>
    <property type="match status" value="1"/>
</dbReference>
<dbReference type="PANTHER" id="PTHR33325:SF11">
    <property type="entry name" value="COLD SHOCK DOMAIN-CONTAINING PROTEIN 4-LIKE"/>
    <property type="match status" value="1"/>
</dbReference>
<dbReference type="Pfam" id="PF07727">
    <property type="entry name" value="RVT_2"/>
    <property type="match status" value="1"/>
</dbReference>
<dbReference type="CDD" id="cd09272">
    <property type="entry name" value="RNase_HI_RT_Ty1"/>
    <property type="match status" value="1"/>
</dbReference>
<protein>
    <submittedName>
        <fullName evidence="5">P0041A24.2 protein</fullName>
    </submittedName>
</protein>
<dbReference type="GO" id="GO:0008270">
    <property type="term" value="F:zinc ion binding"/>
    <property type="evidence" value="ECO:0007669"/>
    <property type="project" value="UniProtKB-KW"/>
</dbReference>
<dbReference type="PROSITE" id="PS50994">
    <property type="entry name" value="INTEGRASE"/>
    <property type="match status" value="1"/>
</dbReference>
<reference evidence="6" key="1">
    <citation type="journal article" date="2005" name="Nature">
        <title>The map-based sequence of the rice genome.</title>
        <authorList>
            <consortium name="International rice genome sequencing project (IRGSP)"/>
            <person name="Matsumoto T."/>
            <person name="Wu J."/>
            <person name="Kanamori H."/>
            <person name="Katayose Y."/>
            <person name="Fujisawa M."/>
            <person name="Namiki N."/>
            <person name="Mizuno H."/>
            <person name="Yamamoto K."/>
            <person name="Antonio B.A."/>
            <person name="Baba T."/>
            <person name="Sakata K."/>
            <person name="Nagamura Y."/>
            <person name="Aoki H."/>
            <person name="Arikawa K."/>
            <person name="Arita K."/>
            <person name="Bito T."/>
            <person name="Chiden Y."/>
            <person name="Fujitsuka N."/>
            <person name="Fukunaka R."/>
            <person name="Hamada M."/>
            <person name="Harada C."/>
            <person name="Hayashi A."/>
            <person name="Hijishita S."/>
            <person name="Honda M."/>
            <person name="Hosokawa S."/>
            <person name="Ichikawa Y."/>
            <person name="Idonuma A."/>
            <person name="Iijima M."/>
            <person name="Ikeda M."/>
            <person name="Ikeno M."/>
            <person name="Ito K."/>
            <person name="Ito S."/>
            <person name="Ito T."/>
            <person name="Ito Y."/>
            <person name="Ito Y."/>
            <person name="Iwabuchi A."/>
            <person name="Kamiya K."/>
            <person name="Karasawa W."/>
            <person name="Kurita K."/>
            <person name="Katagiri S."/>
            <person name="Kikuta A."/>
            <person name="Kobayashi H."/>
            <person name="Kobayashi N."/>
            <person name="Machita K."/>
            <person name="Maehara T."/>
            <person name="Masukawa M."/>
            <person name="Mizubayashi T."/>
            <person name="Mukai Y."/>
            <person name="Nagasaki H."/>
            <person name="Nagata Y."/>
            <person name="Naito S."/>
            <person name="Nakashima M."/>
            <person name="Nakama Y."/>
            <person name="Nakamichi Y."/>
            <person name="Nakamura M."/>
            <person name="Meguro A."/>
            <person name="Negishi M."/>
            <person name="Ohta I."/>
            <person name="Ohta T."/>
            <person name="Okamoto M."/>
            <person name="Ono N."/>
            <person name="Saji S."/>
            <person name="Sakaguchi M."/>
            <person name="Sakai K."/>
            <person name="Shibata M."/>
            <person name="Shimokawa T."/>
            <person name="Song J."/>
            <person name="Takazaki Y."/>
            <person name="Terasawa K."/>
            <person name="Tsugane M."/>
            <person name="Tsuji K."/>
            <person name="Ueda S."/>
            <person name="Waki K."/>
            <person name="Yamagata H."/>
            <person name="Yamamoto M."/>
            <person name="Yamamoto S."/>
            <person name="Yamane H."/>
            <person name="Yoshiki S."/>
            <person name="Yoshihara R."/>
            <person name="Yukawa K."/>
            <person name="Zhong H."/>
            <person name="Yano M."/>
            <person name="Yuan Q."/>
            <person name="Ouyang S."/>
            <person name="Liu J."/>
            <person name="Jones K.M."/>
            <person name="Gansberger K."/>
            <person name="Moffat K."/>
            <person name="Hill J."/>
            <person name="Bera J."/>
            <person name="Fadrosh D."/>
            <person name="Jin S."/>
            <person name="Johri S."/>
            <person name="Kim M."/>
            <person name="Overton L."/>
            <person name="Reardon M."/>
            <person name="Tsitrin T."/>
            <person name="Vuong H."/>
            <person name="Weaver B."/>
            <person name="Ciecko A."/>
            <person name="Tallon L."/>
            <person name="Jackson J."/>
            <person name="Pai G."/>
            <person name="Aken S.V."/>
            <person name="Utterback T."/>
            <person name="Reidmuller S."/>
            <person name="Feldblyum T."/>
            <person name="Hsiao J."/>
            <person name="Zismann V."/>
            <person name="Iobst S."/>
            <person name="de Vazeille A.R."/>
            <person name="Buell C.R."/>
            <person name="Ying K."/>
            <person name="Li Y."/>
            <person name="Lu T."/>
            <person name="Huang Y."/>
            <person name="Zhao Q."/>
            <person name="Feng Q."/>
            <person name="Zhang L."/>
            <person name="Zhu J."/>
            <person name="Weng Q."/>
            <person name="Mu J."/>
            <person name="Lu Y."/>
            <person name="Fan D."/>
            <person name="Liu Y."/>
            <person name="Guan J."/>
            <person name="Zhang Y."/>
            <person name="Yu S."/>
            <person name="Liu X."/>
            <person name="Zhang Y."/>
            <person name="Hong G."/>
            <person name="Han B."/>
            <person name="Choisne N."/>
            <person name="Demange N."/>
            <person name="Orjeda G."/>
            <person name="Samain S."/>
            <person name="Cattolico L."/>
            <person name="Pelletier E."/>
            <person name="Couloux A."/>
            <person name="Segurens B."/>
            <person name="Wincker P."/>
            <person name="D'Hont A."/>
            <person name="Scarpelli C."/>
            <person name="Weissenbach J."/>
            <person name="Salanoubat M."/>
            <person name="Quetier F."/>
            <person name="Yu Y."/>
            <person name="Kim H.R."/>
            <person name="Rambo T."/>
            <person name="Currie J."/>
            <person name="Collura K."/>
            <person name="Luo M."/>
            <person name="Yang T."/>
            <person name="Ammiraju J.S.S."/>
            <person name="Engler F."/>
            <person name="Soderlund C."/>
            <person name="Wing R.A."/>
            <person name="Palmer L.E."/>
            <person name="de la Bastide M."/>
            <person name="Spiegel L."/>
            <person name="Nascimento L."/>
            <person name="Zutavern T."/>
            <person name="O'Shaughnessy A."/>
            <person name="Dike S."/>
            <person name="Dedhia N."/>
            <person name="Preston R."/>
            <person name="Balija V."/>
            <person name="McCombie W.R."/>
            <person name="Chow T."/>
            <person name="Chen H."/>
            <person name="Chung M."/>
            <person name="Chen C."/>
            <person name="Shaw J."/>
            <person name="Wu H."/>
            <person name="Hsiao K."/>
            <person name="Chao Y."/>
            <person name="Chu M."/>
            <person name="Cheng C."/>
            <person name="Hour A."/>
            <person name="Lee P."/>
            <person name="Lin S."/>
            <person name="Lin Y."/>
            <person name="Liou J."/>
            <person name="Liu S."/>
            <person name="Hsing Y."/>
            <person name="Raghuvanshi S."/>
            <person name="Mohanty A."/>
            <person name="Bharti A.K."/>
            <person name="Gaur A."/>
            <person name="Gupta V."/>
            <person name="Kumar D."/>
            <person name="Ravi V."/>
            <person name="Vij S."/>
            <person name="Kapur A."/>
            <person name="Khurana P."/>
            <person name="Khurana P."/>
            <person name="Khurana J.P."/>
            <person name="Tyagi A.K."/>
            <person name="Gaikwad K."/>
            <person name="Singh A."/>
            <person name="Dalal V."/>
            <person name="Srivastava S."/>
            <person name="Dixit A."/>
            <person name="Pal A.K."/>
            <person name="Ghazi I.A."/>
            <person name="Yadav M."/>
            <person name="Pandit A."/>
            <person name="Bhargava A."/>
            <person name="Sureshbabu K."/>
            <person name="Batra K."/>
            <person name="Sharma T.R."/>
            <person name="Mohapatra T."/>
            <person name="Singh N.K."/>
            <person name="Messing J."/>
            <person name="Nelson A.B."/>
            <person name="Fuks G."/>
            <person name="Kavchok S."/>
            <person name="Keizer G."/>
            <person name="Linton E."/>
            <person name="Llaca V."/>
            <person name="Song R."/>
            <person name="Tanyolac B."/>
            <person name="Young S."/>
            <person name="Ho-Il K."/>
            <person name="Hahn J.H."/>
            <person name="Sangsakoo G."/>
            <person name="Vanavichit A."/>
            <person name="de Mattos Luiz.A.T."/>
            <person name="Zimmer P.D."/>
            <person name="Malone G."/>
            <person name="Dellagostin O."/>
            <person name="de Oliveira A.C."/>
            <person name="Bevan M."/>
            <person name="Bancroft I."/>
            <person name="Minx P."/>
            <person name="Cordum H."/>
            <person name="Wilson R."/>
            <person name="Cheng Z."/>
            <person name="Jin W."/>
            <person name="Jiang J."/>
            <person name="Leong S.A."/>
            <person name="Iwama H."/>
            <person name="Gojobori T."/>
            <person name="Itoh T."/>
            <person name="Niimura Y."/>
            <person name="Fujii Y."/>
            <person name="Habara T."/>
            <person name="Sakai H."/>
            <person name="Sato Y."/>
            <person name="Wilson G."/>
            <person name="Kumar K."/>
            <person name="McCouch S."/>
            <person name="Juretic N."/>
            <person name="Hoen D."/>
            <person name="Wright S."/>
            <person name="Bruskiewich R."/>
            <person name="Bureau T."/>
            <person name="Miyao A."/>
            <person name="Hirochika H."/>
            <person name="Nishikawa T."/>
            <person name="Kadowaki K."/>
            <person name="Sugiura M."/>
            <person name="Burr B."/>
            <person name="Sasaki T."/>
        </authorList>
    </citation>
    <scope>NUCLEOTIDE SEQUENCE [LARGE SCALE GENOMIC DNA]</scope>
    <source>
        <strain evidence="6">cv. Nipponbare</strain>
    </source>
</reference>
<dbReference type="SUPFAM" id="SSF56672">
    <property type="entry name" value="DNA/RNA polymerases"/>
    <property type="match status" value="1"/>
</dbReference>
<dbReference type="GO" id="GO:0015074">
    <property type="term" value="P:DNA integration"/>
    <property type="evidence" value="ECO:0007669"/>
    <property type="project" value="InterPro"/>
</dbReference>
<proteinExistence type="predicted"/>
<keyword evidence="1" id="KW-0863">Zinc-finger</keyword>
<dbReference type="SUPFAM" id="SSF57756">
    <property type="entry name" value="Retrovirus zinc finger-like domains"/>
    <property type="match status" value="1"/>
</dbReference>
<evidence type="ECO:0000259" key="4">
    <source>
        <dbReference type="PROSITE" id="PS50994"/>
    </source>
</evidence>
<evidence type="ECO:0000259" key="3">
    <source>
        <dbReference type="PROSITE" id="PS50158"/>
    </source>
</evidence>
<dbReference type="InterPro" id="IPR013103">
    <property type="entry name" value="RVT_2"/>
</dbReference>
<dbReference type="InterPro" id="IPR036875">
    <property type="entry name" value="Znf_CCHC_sf"/>
</dbReference>
<dbReference type="GO" id="GO:0003676">
    <property type="term" value="F:nucleic acid binding"/>
    <property type="evidence" value="ECO:0007669"/>
    <property type="project" value="InterPro"/>
</dbReference>
<dbReference type="SMART" id="SM00343">
    <property type="entry name" value="ZnF_C2HC"/>
    <property type="match status" value="1"/>
</dbReference>
<feature type="domain" description="Integrase catalytic" evidence="4">
    <location>
        <begin position="458"/>
        <end position="625"/>
    </location>
</feature>
<dbReference type="Pfam" id="PF13976">
    <property type="entry name" value="gag_pre-integrs"/>
    <property type="match status" value="1"/>
</dbReference>
<evidence type="ECO:0000313" key="6">
    <source>
        <dbReference type="Proteomes" id="UP000000763"/>
    </source>
</evidence>
<evidence type="ECO:0000256" key="1">
    <source>
        <dbReference type="PROSITE-ProRule" id="PRU00047"/>
    </source>
</evidence>
<sequence>MSDIAKKEFAELALDGSNYLTWALDVEIKLDSMGLDHTIVLPKVGTVESTKAEKAKALHFLRHHLHPDLKSEYMTEKDPLVLWQSLKDRFDQQGSIVLPQAQHDWITLRFQDYKSVAAYNSALHRIISQLRLCGQKITDAEMIEKTLSTFHPNNIVLQQQYRNSKYPKYFDLISVLLVAERQNEVLLKNHSARPTGSMAVPEAHANVVGNSHGRKRGHGEKKGKGKGSIIFKGKNKGKPRGKGELKKVTGESSGVKQDNCYRCGGRGHWSRNCRVPKHLVELYQQSMNEKKSQHESHFTIEPEAQIEKHDDMLINVKDGGDVCMDDDWDNLLEKDDDIFGDLKTEIEQDAEYLLITKIDGYQKQVVERLPSSPSGLYYTYIKPTKEYVAMKSIFRNPESFRVWHDRLGHLGLGMMRRIINNSAGHNVETKDFPNPEDFICPACAKGKLITRPSLLKIRDESPVFLARIQGDICGPIQPLSGPFRYFMVLIDASTRWSHVDLLSTRNHAFSKLIAQIIRLKASFPDSHVQSIRMDNAGEFRSKAFDDYCLAMGIKVEYSVPHVHTQNGLAESLIKRIKLIARPLLQDCRLPTSCWGHVVLHAATLIQLRPTAYHSTSPLQLVRGKEPSISHLCKFGSVVYVPIPPPHRTSMGPHRKLGIYVGYETLSIIKYLEPMTGDLHTAQYADCIFDEDHFPALGGEKHPEECRDIIWNATGMQSLDPCTSEAELEVQRIINLQNLANKLPDAFTDYKGVTRPHIPAVNAPERVEVTQKVTDSALTPHPRKRGRPPGARDKVPQRRPRRQEPEPLVSLKESVKEAQPEVEKAPEEATQPEVEMVPEGHHPEDGEPSVLRAYLGTGRSEHSNSVFMGNHDELEEINEEISTNYADTGELHHRKTTIVDIHFASKIADIMDPDPEPKSMAECQKRSDWDKWKAAIEAELRSLYKRELMDVVTAYLYGSLDSEIYMRVPEGLKIANPKGNRNMYSVRLQRSLYGLKQSGRMWFNWLSNYLLKRGYLNNDDCPCVFIKKSLNGFCIISVYVDDLNIIGTTEDIKEAMAYLKTEFEMKDLGKTKFCLGLQLEHLPEGVFMHQSTYTKRVLGKFNMDKCHPLKTPMVVRSLEADKDPFKPKEDDEKVLGPEVPYLNAIGALMYLANCTRPDIAFAVNLLARYSAAPTRRHWVGVKTILRYLRGTQDLGLWFPKNQDPSMVGYVDAGYMSVPHNARSQTGFVFLCGNTAISWWSVKQTLVATSTNHSEIIALYEATRECVWLRRMIGHIQKSCGLNIDNTPTIIYEDNAACVAQIHMGYVKRNFTKHIAPKFFYPHELQKSGEINVLQTKSCENLADLFMKSLPASSFHRCVRGIGMRGLSELQGSGGANN</sequence>